<protein>
    <submittedName>
        <fullName evidence="1">Uncharacterized protein</fullName>
    </submittedName>
</protein>
<evidence type="ECO:0000313" key="1">
    <source>
        <dbReference type="EMBL" id="EFW03412.1"/>
    </source>
</evidence>
<dbReference type="STRING" id="100884.GCA_000269565_03638"/>
<dbReference type="EMBL" id="ADKX01000046">
    <property type="protein sequence ID" value="EFW03412.1"/>
    <property type="molecule type" value="Genomic_DNA"/>
</dbReference>
<keyword evidence="2" id="KW-1185">Reference proteome</keyword>
<dbReference type="RefSeq" id="WP_008790185.1">
    <property type="nucleotide sequence ID" value="NZ_AKCB01000004.1"/>
</dbReference>
<gene>
    <name evidence="1" type="ORF">HMPREF9488_03103</name>
</gene>
<comment type="caution">
    <text evidence="1">The sequence shown here is derived from an EMBL/GenBank/DDBJ whole genome shotgun (WGS) entry which is preliminary data.</text>
</comment>
<dbReference type="Proteomes" id="UP000003157">
    <property type="component" value="Unassembled WGS sequence"/>
</dbReference>
<dbReference type="GeneID" id="78231390"/>
<evidence type="ECO:0000313" key="2">
    <source>
        <dbReference type="Proteomes" id="UP000003157"/>
    </source>
</evidence>
<sequence length="66" mass="7989">MKTKNIKVSIEIEKPRRCGECPFFSYQEYRCHNEWGYESCCSLGFMNDDMRERDYSNKLYEKCGLK</sequence>
<dbReference type="AlphaFoldDB" id="E7GEG1"/>
<dbReference type="HOGENOM" id="CLU_2823753_0_0_9"/>
<proteinExistence type="predicted"/>
<reference evidence="1 2" key="1">
    <citation type="submission" date="2010-12" db="EMBL/GenBank/DDBJ databases">
        <title>The Genome Sequence of Coprobacillus sp. strain 29_1.</title>
        <authorList>
            <consortium name="The Broad Institute Genome Sequencing Platform"/>
            <person name="Earl A."/>
            <person name="Ward D."/>
            <person name="Feldgarden M."/>
            <person name="Gevers D."/>
            <person name="Daigneault M."/>
            <person name="Sibley C.D."/>
            <person name="White A."/>
            <person name="Strauss J."/>
            <person name="Allen-Vercoe E."/>
            <person name="Young S.K."/>
            <person name="Zeng Q."/>
            <person name="Gargeya S."/>
            <person name="Fitzgerald M."/>
            <person name="Haas B."/>
            <person name="Abouelleil A."/>
            <person name="Alvarado L."/>
            <person name="Arachchi H.M."/>
            <person name="Berlin A."/>
            <person name="Brown A."/>
            <person name="Chapman S.B."/>
            <person name="Chen Z."/>
            <person name="Dunbar C."/>
            <person name="Freedman E."/>
            <person name="Gearin G."/>
            <person name="Gellesch M."/>
            <person name="Goldberg J."/>
            <person name="Griggs A."/>
            <person name="Gujja S."/>
            <person name="Heilman E."/>
            <person name="Heiman D."/>
            <person name="Howarth C."/>
            <person name="Larson L."/>
            <person name="Lui A."/>
            <person name="MacDonald P.J.P."/>
            <person name="Mehta T."/>
            <person name="Montmayeur A."/>
            <person name="Murphy C."/>
            <person name="Neiman D."/>
            <person name="Pearson M."/>
            <person name="Priest M."/>
            <person name="Roberts A."/>
            <person name="Saif S."/>
            <person name="Shea T."/>
            <person name="Shenoy N."/>
            <person name="Sisk P."/>
            <person name="Stolte C."/>
            <person name="Sykes S."/>
            <person name="White J."/>
            <person name="Yandava C."/>
            <person name="Nusbaum C."/>
            <person name="Birren B."/>
        </authorList>
    </citation>
    <scope>NUCLEOTIDE SEQUENCE [LARGE SCALE GENOMIC DNA]</scope>
    <source>
        <strain evidence="1 2">29_1</strain>
    </source>
</reference>
<accession>E7GEG1</accession>
<name>E7GEG1_9FIRM</name>
<organism evidence="1 2">
    <name type="scientific">Coprobacillus cateniformis</name>
    <dbReference type="NCBI Taxonomy" id="100884"/>
    <lineage>
        <taxon>Bacteria</taxon>
        <taxon>Bacillati</taxon>
        <taxon>Bacillota</taxon>
        <taxon>Erysipelotrichia</taxon>
        <taxon>Erysipelotrichales</taxon>
        <taxon>Coprobacillaceae</taxon>
        <taxon>Coprobacillus</taxon>
    </lineage>
</organism>